<protein>
    <submittedName>
        <fullName evidence="1">Uncharacterized protein</fullName>
    </submittedName>
</protein>
<evidence type="ECO:0000313" key="1">
    <source>
        <dbReference type="EMBL" id="HIS31117.1"/>
    </source>
</evidence>
<dbReference type="Proteomes" id="UP000823935">
    <property type="component" value="Unassembled WGS sequence"/>
</dbReference>
<organism evidence="1 2">
    <name type="scientific">Candidatus Limivivens intestinipullorum</name>
    <dbReference type="NCBI Taxonomy" id="2840858"/>
    <lineage>
        <taxon>Bacteria</taxon>
        <taxon>Bacillati</taxon>
        <taxon>Bacillota</taxon>
        <taxon>Clostridia</taxon>
        <taxon>Lachnospirales</taxon>
        <taxon>Lachnospiraceae</taxon>
        <taxon>Lachnospiraceae incertae sedis</taxon>
        <taxon>Candidatus Limivivens</taxon>
    </lineage>
</organism>
<comment type="caution">
    <text evidence="1">The sequence shown here is derived from an EMBL/GenBank/DDBJ whole genome shotgun (WGS) entry which is preliminary data.</text>
</comment>
<dbReference type="AlphaFoldDB" id="A0A9D1ES77"/>
<gene>
    <name evidence="1" type="ORF">IAB44_06170</name>
</gene>
<evidence type="ECO:0000313" key="2">
    <source>
        <dbReference type="Proteomes" id="UP000823935"/>
    </source>
</evidence>
<accession>A0A9D1ES77</accession>
<sequence>MAERYFPANLIRICLDKEDEVNVEGRVYSKLSPEPVFFKSCEEFILETDRIFDRAGYPQAFQDKRRFRGQEACAPYSAHPRLYLTDEEIGRQRGAVWTRDVIVAARRGNSWQGILLGEDGRREMTFDGEMKLMEYLFFRRR</sequence>
<reference evidence="1" key="1">
    <citation type="submission" date="2020-10" db="EMBL/GenBank/DDBJ databases">
        <authorList>
            <person name="Gilroy R."/>
        </authorList>
    </citation>
    <scope>NUCLEOTIDE SEQUENCE</scope>
    <source>
        <strain evidence="1">CHK190-19873</strain>
    </source>
</reference>
<reference evidence="1" key="2">
    <citation type="journal article" date="2021" name="PeerJ">
        <title>Extensive microbial diversity within the chicken gut microbiome revealed by metagenomics and culture.</title>
        <authorList>
            <person name="Gilroy R."/>
            <person name="Ravi A."/>
            <person name="Getino M."/>
            <person name="Pursley I."/>
            <person name="Horton D.L."/>
            <person name="Alikhan N.F."/>
            <person name="Baker D."/>
            <person name="Gharbi K."/>
            <person name="Hall N."/>
            <person name="Watson M."/>
            <person name="Adriaenssens E.M."/>
            <person name="Foster-Nyarko E."/>
            <person name="Jarju S."/>
            <person name="Secka A."/>
            <person name="Antonio M."/>
            <person name="Oren A."/>
            <person name="Chaudhuri R.R."/>
            <person name="La Ragione R."/>
            <person name="Hildebrand F."/>
            <person name="Pallen M.J."/>
        </authorList>
    </citation>
    <scope>NUCLEOTIDE SEQUENCE</scope>
    <source>
        <strain evidence="1">CHK190-19873</strain>
    </source>
</reference>
<proteinExistence type="predicted"/>
<name>A0A9D1ES77_9FIRM</name>
<dbReference type="EMBL" id="DVIQ01000029">
    <property type="protein sequence ID" value="HIS31117.1"/>
    <property type="molecule type" value="Genomic_DNA"/>
</dbReference>